<keyword evidence="2" id="KW-1185">Reference proteome</keyword>
<dbReference type="Proteomes" id="UP001169242">
    <property type="component" value="Unassembled WGS sequence"/>
</dbReference>
<organism evidence="1 2">
    <name type="scientific">Holtiella tumoricola</name>
    <dbReference type="NCBI Taxonomy" id="3018743"/>
    <lineage>
        <taxon>Bacteria</taxon>
        <taxon>Bacillati</taxon>
        <taxon>Bacillota</taxon>
        <taxon>Clostridia</taxon>
        <taxon>Lachnospirales</taxon>
        <taxon>Cellulosilyticaceae</taxon>
        <taxon>Holtiella</taxon>
    </lineage>
</organism>
<gene>
    <name evidence="1" type="ORF">PBV87_18680</name>
</gene>
<protein>
    <submittedName>
        <fullName evidence="1">Uncharacterized protein</fullName>
    </submittedName>
</protein>
<reference evidence="1" key="1">
    <citation type="journal article" date="2023" name="Int. J. Syst. Evol. Microbiol.">
        <title>&lt;i&gt;Holtiella tumoricola&lt;/i&gt; gen. nov. sp. nov., isolated from a human clinical sample.</title>
        <authorList>
            <person name="Allen-Vercoe E."/>
            <person name="Daigneault M.C."/>
            <person name="Vancuren S.J."/>
            <person name="Cochrane K."/>
            <person name="O'Neal L.L."/>
            <person name="Sankaranarayanan K."/>
            <person name="Lawson P.A."/>
        </authorList>
    </citation>
    <scope>NUCLEOTIDE SEQUENCE</scope>
    <source>
        <strain evidence="1">CC70A</strain>
    </source>
</reference>
<dbReference type="AlphaFoldDB" id="A0AA42DQU0"/>
<comment type="caution">
    <text evidence="1">The sequence shown here is derived from an EMBL/GenBank/DDBJ whole genome shotgun (WGS) entry which is preliminary data.</text>
</comment>
<name>A0AA42DQU0_9FIRM</name>
<proteinExistence type="predicted"/>
<evidence type="ECO:0000313" key="2">
    <source>
        <dbReference type="Proteomes" id="UP001169242"/>
    </source>
</evidence>
<dbReference type="RefSeq" id="WP_271013326.1">
    <property type="nucleotide sequence ID" value="NZ_JAQIFT010000063.1"/>
</dbReference>
<accession>A0AA42DQU0</accession>
<dbReference type="EMBL" id="JAQIFT010000063">
    <property type="protein sequence ID" value="MDA3733510.1"/>
    <property type="molecule type" value="Genomic_DNA"/>
</dbReference>
<sequence>MEAEKYYKYEIRFNRNTCTTEELEADGYTILGFKDEWIICTVL</sequence>
<evidence type="ECO:0000313" key="1">
    <source>
        <dbReference type="EMBL" id="MDA3733510.1"/>
    </source>
</evidence>